<feature type="signal peptide" evidence="1">
    <location>
        <begin position="1"/>
        <end position="27"/>
    </location>
</feature>
<dbReference type="eggNOG" id="ENOG502R5GC">
    <property type="taxonomic scope" value="Eukaryota"/>
</dbReference>
<protein>
    <recommendedName>
        <fullName evidence="4">Hydrophobic seed protein domain-containing protein</fullName>
    </recommendedName>
</protein>
<evidence type="ECO:0008006" key="4">
    <source>
        <dbReference type="Google" id="ProtNLM"/>
    </source>
</evidence>
<reference evidence="2" key="2">
    <citation type="submission" date="2018-05" db="EMBL/GenBank/DDBJ databases">
        <title>OpunRS2 (Oryza punctata Reference Sequence Version 2).</title>
        <authorList>
            <person name="Zhang J."/>
            <person name="Kudrna D."/>
            <person name="Lee S."/>
            <person name="Talag J."/>
            <person name="Welchert J."/>
            <person name="Wing R.A."/>
        </authorList>
    </citation>
    <scope>NUCLEOTIDE SEQUENCE [LARGE SCALE GENOMIC DNA]</scope>
</reference>
<organism evidence="2">
    <name type="scientific">Oryza punctata</name>
    <name type="common">Red rice</name>
    <dbReference type="NCBI Taxonomy" id="4537"/>
    <lineage>
        <taxon>Eukaryota</taxon>
        <taxon>Viridiplantae</taxon>
        <taxon>Streptophyta</taxon>
        <taxon>Embryophyta</taxon>
        <taxon>Tracheophyta</taxon>
        <taxon>Spermatophyta</taxon>
        <taxon>Magnoliopsida</taxon>
        <taxon>Liliopsida</taxon>
        <taxon>Poales</taxon>
        <taxon>Poaceae</taxon>
        <taxon>BOP clade</taxon>
        <taxon>Oryzoideae</taxon>
        <taxon>Oryzeae</taxon>
        <taxon>Oryzinae</taxon>
        <taxon>Oryza</taxon>
    </lineage>
</organism>
<dbReference type="OMA" id="SPEQHEC"/>
<keyword evidence="1" id="KW-0732">Signal</keyword>
<keyword evidence="3" id="KW-1185">Reference proteome</keyword>
<reference evidence="2" key="1">
    <citation type="submission" date="2015-04" db="UniProtKB">
        <authorList>
            <consortium name="EnsemblPlants"/>
        </authorList>
    </citation>
    <scope>IDENTIFICATION</scope>
</reference>
<proteinExistence type="predicted"/>
<dbReference type="HOGENOM" id="CLU_201535_0_0_1"/>
<evidence type="ECO:0000256" key="1">
    <source>
        <dbReference type="SAM" id="SignalP"/>
    </source>
</evidence>
<evidence type="ECO:0000313" key="2">
    <source>
        <dbReference type="EnsemblPlants" id="OPUNC08G10240.1"/>
    </source>
</evidence>
<dbReference type="EnsemblPlants" id="OPUNC08G10240.1">
    <property type="protein sequence ID" value="OPUNC08G10240.1"/>
    <property type="gene ID" value="OPUNC08G10240"/>
</dbReference>
<dbReference type="Gramene" id="OPUNC08G10240.1">
    <property type="protein sequence ID" value="OPUNC08G10240.1"/>
    <property type="gene ID" value="OPUNC08G10240"/>
</dbReference>
<evidence type="ECO:0000313" key="3">
    <source>
        <dbReference type="Proteomes" id="UP000026962"/>
    </source>
</evidence>
<name>A0A0E0LTW2_ORYPU</name>
<accession>A0A0E0LTW2</accession>
<sequence>MAKNYSISVQLLLVLIVLLVFVGGILGQSGPSTCANNPAYQRSCPPIRGKGD</sequence>
<dbReference type="AlphaFoldDB" id="A0A0E0LTW2"/>
<dbReference type="Proteomes" id="UP000026962">
    <property type="component" value="Chromosome 8"/>
</dbReference>
<feature type="chain" id="PRO_5002366718" description="Hydrophobic seed protein domain-containing protein" evidence="1">
    <location>
        <begin position="28"/>
        <end position="52"/>
    </location>
</feature>